<dbReference type="EMBL" id="CP139368">
    <property type="protein sequence ID" value="WPR89562.1"/>
    <property type="molecule type" value="Genomic_DNA"/>
</dbReference>
<feature type="region of interest" description="Disordered" evidence="1">
    <location>
        <begin position="147"/>
        <end position="181"/>
    </location>
</feature>
<gene>
    <name evidence="2" type="ORF">SM116_17670</name>
</gene>
<dbReference type="InterPro" id="IPR036237">
    <property type="entry name" value="Xyl_isomerase-like_sf"/>
</dbReference>
<keyword evidence="3" id="KW-1185">Reference proteome</keyword>
<name>A0ABZ0SJL1_9MICO</name>
<dbReference type="RefSeq" id="WP_320942276.1">
    <property type="nucleotide sequence ID" value="NZ_BAABEU010000003.1"/>
</dbReference>
<feature type="compositionally biased region" description="Low complexity" evidence="1">
    <location>
        <begin position="147"/>
        <end position="156"/>
    </location>
</feature>
<organism evidence="2 3">
    <name type="scientific">Microbacterium rhizosphaerae</name>
    <dbReference type="NCBI Taxonomy" id="1678237"/>
    <lineage>
        <taxon>Bacteria</taxon>
        <taxon>Bacillati</taxon>
        <taxon>Actinomycetota</taxon>
        <taxon>Actinomycetes</taxon>
        <taxon>Micrococcales</taxon>
        <taxon>Microbacteriaceae</taxon>
        <taxon>Microbacterium</taxon>
    </lineage>
</organism>
<protein>
    <submittedName>
        <fullName evidence="2">Uncharacterized protein</fullName>
    </submittedName>
</protein>
<dbReference type="Proteomes" id="UP001323798">
    <property type="component" value="Chromosome"/>
</dbReference>
<proteinExistence type="predicted"/>
<evidence type="ECO:0000256" key="1">
    <source>
        <dbReference type="SAM" id="MobiDB-lite"/>
    </source>
</evidence>
<dbReference type="SUPFAM" id="SSF51658">
    <property type="entry name" value="Xylose isomerase-like"/>
    <property type="match status" value="1"/>
</dbReference>
<feature type="compositionally biased region" description="Basic and acidic residues" evidence="1">
    <location>
        <begin position="159"/>
        <end position="179"/>
    </location>
</feature>
<sequence length="524" mass="56822">MLPILREGALAWTDRGIALRLCLPWIRSLPLSSITAIEVAVDGEPLTVVVCVDGRAVAPGELADEDGWWFVQDRLVLEAPRSPRPLPSLPGRRPKPRAPDGRLRPGVHDVSVSFRLVIPYLPAGPDAPLVLPFHAEAQLILDAPRSPAARAAESPRIPGEAEARPAEVRPREDSPRSERLPSGWTLGASAFNWTPVVITAERPAPDIAVGIVADGVADVIEVELGQLWRSFPDPADADADDLRAALEAVGGSVSIVGASIDDWRTPTRHRTDEERLAFLMPQLRAAHRLGAHGVRLPIGQAGAALLRRLQPTLDELDLILYEEVQGHQAPGNPAVAAAYETIARLDDPRIRLLVDISMLMPALPTSYLGLLRDRGVPASLVDALESDWREPAIGAKVVRLLQSGGVPPAVHTAYMNLLVRFGRSDAADLRSILPRTGAFHLKFWDLDDADGRVSSPIRDLGALLVEHGWRGTLTSEWGGHEWLEDLDATETTRAHLRLARAALAQGAQTMTEQKENPCRTPSAI</sequence>
<dbReference type="Gene3D" id="3.20.20.150">
    <property type="entry name" value="Divalent-metal-dependent TIM barrel enzymes"/>
    <property type="match status" value="1"/>
</dbReference>
<evidence type="ECO:0000313" key="2">
    <source>
        <dbReference type="EMBL" id="WPR89562.1"/>
    </source>
</evidence>
<evidence type="ECO:0000313" key="3">
    <source>
        <dbReference type="Proteomes" id="UP001323798"/>
    </source>
</evidence>
<reference evidence="2 3" key="1">
    <citation type="submission" date="2023-11" db="EMBL/GenBank/DDBJ databases">
        <title>Genome sequence of Microbacterium rhizosphaerae KACC 19337.</title>
        <authorList>
            <person name="Choi H."/>
            <person name="Kim S."/>
            <person name="Kim Y."/>
            <person name="Kwon S.-W."/>
            <person name="Heo J."/>
        </authorList>
    </citation>
    <scope>NUCLEOTIDE SEQUENCE [LARGE SCALE GENOMIC DNA]</scope>
    <source>
        <strain evidence="2 3">KACC 19337</strain>
    </source>
</reference>
<feature type="region of interest" description="Disordered" evidence="1">
    <location>
        <begin position="82"/>
        <end position="104"/>
    </location>
</feature>
<accession>A0ABZ0SJL1</accession>